<evidence type="ECO:0000313" key="4">
    <source>
        <dbReference type="EnsemblMetazoa" id="CapteP185962"/>
    </source>
</evidence>
<protein>
    <submittedName>
        <fullName evidence="3 4">Uncharacterized protein</fullName>
    </submittedName>
</protein>
<keyword evidence="2" id="KW-0732">Signal</keyword>
<proteinExistence type="predicted"/>
<reference evidence="3 5" key="2">
    <citation type="journal article" date="2013" name="Nature">
        <title>Insights into bilaterian evolution from three spiralian genomes.</title>
        <authorList>
            <person name="Simakov O."/>
            <person name="Marletaz F."/>
            <person name="Cho S.J."/>
            <person name="Edsinger-Gonzales E."/>
            <person name="Havlak P."/>
            <person name="Hellsten U."/>
            <person name="Kuo D.H."/>
            <person name="Larsson T."/>
            <person name="Lv J."/>
            <person name="Arendt D."/>
            <person name="Savage R."/>
            <person name="Osoegawa K."/>
            <person name="de Jong P."/>
            <person name="Grimwood J."/>
            <person name="Chapman J.A."/>
            <person name="Shapiro H."/>
            <person name="Aerts A."/>
            <person name="Otillar R.P."/>
            <person name="Terry A.Y."/>
            <person name="Boore J.L."/>
            <person name="Grigoriev I.V."/>
            <person name="Lindberg D.R."/>
            <person name="Seaver E.C."/>
            <person name="Weisblat D.A."/>
            <person name="Putnam N.H."/>
            <person name="Rokhsar D.S."/>
        </authorList>
    </citation>
    <scope>NUCLEOTIDE SEQUENCE</scope>
    <source>
        <strain evidence="3 5">I ESC-2004</strain>
    </source>
</reference>
<dbReference type="EMBL" id="KB292335">
    <property type="protein sequence ID" value="ELU17756.1"/>
    <property type="molecule type" value="Genomic_DNA"/>
</dbReference>
<evidence type="ECO:0000313" key="5">
    <source>
        <dbReference type="Proteomes" id="UP000014760"/>
    </source>
</evidence>
<feature type="compositionally biased region" description="Low complexity" evidence="1">
    <location>
        <begin position="46"/>
        <end position="72"/>
    </location>
</feature>
<organism evidence="3">
    <name type="scientific">Capitella teleta</name>
    <name type="common">Polychaete worm</name>
    <dbReference type="NCBI Taxonomy" id="283909"/>
    <lineage>
        <taxon>Eukaryota</taxon>
        <taxon>Metazoa</taxon>
        <taxon>Spiralia</taxon>
        <taxon>Lophotrochozoa</taxon>
        <taxon>Annelida</taxon>
        <taxon>Polychaeta</taxon>
        <taxon>Sedentaria</taxon>
        <taxon>Scolecida</taxon>
        <taxon>Capitellidae</taxon>
        <taxon>Capitella</taxon>
    </lineage>
</organism>
<dbReference type="AlphaFoldDB" id="R7VKX5"/>
<evidence type="ECO:0000313" key="3">
    <source>
        <dbReference type="EMBL" id="ELU17756.1"/>
    </source>
</evidence>
<name>R7VKX5_CAPTE</name>
<feature type="chain" id="PRO_5008789148" evidence="2">
    <location>
        <begin position="25"/>
        <end position="117"/>
    </location>
</feature>
<feature type="region of interest" description="Disordered" evidence="1">
    <location>
        <begin position="43"/>
        <end position="75"/>
    </location>
</feature>
<evidence type="ECO:0000256" key="1">
    <source>
        <dbReference type="SAM" id="MobiDB-lite"/>
    </source>
</evidence>
<dbReference type="HOGENOM" id="CLU_2087080_0_0_1"/>
<keyword evidence="5" id="KW-1185">Reference proteome</keyword>
<accession>R7VKX5</accession>
<sequence>MKFLLFSAFLAVIAFCTLEANASAIYDNLEDVQLDIEERCSGGSCTNTTEAPATTAKPTTTPTTPTTPTTAPESPIEDDIIDLIAEWAKSNIDYGAKLAKMVVKSPKALYNVLGRFF</sequence>
<feature type="signal peptide" evidence="2">
    <location>
        <begin position="1"/>
        <end position="24"/>
    </location>
</feature>
<evidence type="ECO:0000256" key="2">
    <source>
        <dbReference type="SAM" id="SignalP"/>
    </source>
</evidence>
<dbReference type="Proteomes" id="UP000014760">
    <property type="component" value="Unassembled WGS sequence"/>
</dbReference>
<reference evidence="5" key="1">
    <citation type="submission" date="2012-12" db="EMBL/GenBank/DDBJ databases">
        <authorList>
            <person name="Hellsten U."/>
            <person name="Grimwood J."/>
            <person name="Chapman J.A."/>
            <person name="Shapiro H."/>
            <person name="Aerts A."/>
            <person name="Otillar R.P."/>
            <person name="Terry A.Y."/>
            <person name="Boore J.L."/>
            <person name="Simakov O."/>
            <person name="Marletaz F."/>
            <person name="Cho S.-J."/>
            <person name="Edsinger-Gonzales E."/>
            <person name="Havlak P."/>
            <person name="Kuo D.-H."/>
            <person name="Larsson T."/>
            <person name="Lv J."/>
            <person name="Arendt D."/>
            <person name="Savage R."/>
            <person name="Osoegawa K."/>
            <person name="de Jong P."/>
            <person name="Lindberg D.R."/>
            <person name="Seaver E.C."/>
            <person name="Weisblat D.A."/>
            <person name="Putnam N.H."/>
            <person name="Grigoriev I.V."/>
            <person name="Rokhsar D.S."/>
        </authorList>
    </citation>
    <scope>NUCLEOTIDE SEQUENCE</scope>
    <source>
        <strain evidence="5">I ESC-2004</strain>
    </source>
</reference>
<dbReference type="EnsemblMetazoa" id="CapteT185962">
    <property type="protein sequence ID" value="CapteP185962"/>
    <property type="gene ID" value="CapteG185962"/>
</dbReference>
<gene>
    <name evidence="3" type="ORF">CAPTEDRAFT_185962</name>
</gene>
<dbReference type="EMBL" id="AMQN01016715">
    <property type="status" value="NOT_ANNOTATED_CDS"/>
    <property type="molecule type" value="Genomic_DNA"/>
</dbReference>
<reference evidence="4" key="3">
    <citation type="submission" date="2015-06" db="UniProtKB">
        <authorList>
            <consortium name="EnsemblMetazoa"/>
        </authorList>
    </citation>
    <scope>IDENTIFICATION</scope>
</reference>